<dbReference type="Pfam" id="PF04910">
    <property type="entry name" value="Tcf25"/>
    <property type="match status" value="1"/>
</dbReference>
<reference evidence="2 3" key="1">
    <citation type="submission" date="2023-11" db="EMBL/GenBank/DDBJ databases">
        <authorList>
            <person name="Okamura Y."/>
        </authorList>
    </citation>
    <scope>NUCLEOTIDE SEQUENCE [LARGE SCALE GENOMIC DNA]</scope>
</reference>
<feature type="region of interest" description="Disordered" evidence="1">
    <location>
        <begin position="43"/>
        <end position="87"/>
    </location>
</feature>
<name>A0AAV1J6J4_9NEOP</name>
<dbReference type="AlphaFoldDB" id="A0AAV1J6J4"/>
<gene>
    <name evidence="2" type="ORF">LNINA_LOCUS4466</name>
</gene>
<dbReference type="Proteomes" id="UP001497472">
    <property type="component" value="Unassembled WGS sequence"/>
</dbReference>
<feature type="compositionally biased region" description="Basic residues" evidence="1">
    <location>
        <begin position="72"/>
        <end position="84"/>
    </location>
</feature>
<feature type="region of interest" description="Disordered" evidence="1">
    <location>
        <begin position="1"/>
        <end position="27"/>
    </location>
</feature>
<evidence type="ECO:0000313" key="3">
    <source>
        <dbReference type="Proteomes" id="UP001497472"/>
    </source>
</evidence>
<dbReference type="EMBL" id="CAVLEF010000006">
    <property type="protein sequence ID" value="CAK1544745.1"/>
    <property type="molecule type" value="Genomic_DNA"/>
</dbReference>
<protein>
    <recommendedName>
        <fullName evidence="4">Transcription factor 25</fullName>
    </recommendedName>
</protein>
<evidence type="ECO:0000256" key="1">
    <source>
        <dbReference type="SAM" id="MobiDB-lite"/>
    </source>
</evidence>
<evidence type="ECO:0000313" key="2">
    <source>
        <dbReference type="EMBL" id="CAK1544745.1"/>
    </source>
</evidence>
<dbReference type="InterPro" id="IPR006994">
    <property type="entry name" value="TCF25/Rqc1"/>
</dbReference>
<evidence type="ECO:0008006" key="4">
    <source>
        <dbReference type="Google" id="ProtNLM"/>
    </source>
</evidence>
<organism evidence="2 3">
    <name type="scientific">Leptosia nina</name>
    <dbReference type="NCBI Taxonomy" id="320188"/>
    <lineage>
        <taxon>Eukaryota</taxon>
        <taxon>Metazoa</taxon>
        <taxon>Ecdysozoa</taxon>
        <taxon>Arthropoda</taxon>
        <taxon>Hexapoda</taxon>
        <taxon>Insecta</taxon>
        <taxon>Pterygota</taxon>
        <taxon>Neoptera</taxon>
        <taxon>Endopterygota</taxon>
        <taxon>Lepidoptera</taxon>
        <taxon>Glossata</taxon>
        <taxon>Ditrysia</taxon>
        <taxon>Papilionoidea</taxon>
        <taxon>Pieridae</taxon>
        <taxon>Pierinae</taxon>
        <taxon>Leptosia</taxon>
    </lineage>
</organism>
<proteinExistence type="predicted"/>
<accession>A0AAV1J6J4</accession>
<sequence>MSTRHMRKVLGSTALPPPDENSDDDFVPLYTKKHSLKGAYAALELDSTPESEPVEAQHQDDEQPECSNDERKKKRNNRKNKKTKPSNLLELDEIDKSIREVNALLGEPTHHTETVQNKPDPEAILFSVQQKHLDSNNEMTRLFGPEDDEDDIRRQRQRNTKIQKNIVIPKAYAFNKLGLSMSIRGKKGDITYFAFDHSKEYRIMHQRYLDSLRVRSNADNMVLQLQDLINFMHIEGPLEYGDMLFQLEEYSVGNDILEQCIAYMQYVAHPCFSLTGRRTRLEYKYLENRPFHIALLKYAHLLTNRACHRTALEIAKALLNLDPSDPLAVIFIIDAFALRSREHKWLYDAVEYWNVKRDGQFMFNLQYSQAMCCLHLSKAKNKESTIEEANKRLRKTLLKFPYVLIQLLECCNQGVPAEIRKNHFFNEFASVSTPQPLKDLMHLYVKFTWARWKEPAVLDWLISNAKELITDLEKNVINQAATKIDVQNHSRLFQKWPEEIIRHLCVIKPLSNLIVEGAVPNVPVYTLNTNPCPPANTVNRYNYALQRQSDMDFVPALLRTIQPNYNEDEDNN</sequence>
<dbReference type="GO" id="GO:1990112">
    <property type="term" value="C:RQC complex"/>
    <property type="evidence" value="ECO:0007669"/>
    <property type="project" value="TreeGrafter"/>
</dbReference>
<comment type="caution">
    <text evidence="2">The sequence shown here is derived from an EMBL/GenBank/DDBJ whole genome shotgun (WGS) entry which is preliminary data.</text>
</comment>
<keyword evidence="3" id="KW-1185">Reference proteome</keyword>
<dbReference type="PANTHER" id="PTHR22684:SF0">
    <property type="entry name" value="RIBOSOME QUALITY CONTROL COMPLEX SUBUNIT TCF25"/>
    <property type="match status" value="1"/>
</dbReference>
<dbReference type="PANTHER" id="PTHR22684">
    <property type="entry name" value="NULP1-RELATED"/>
    <property type="match status" value="1"/>
</dbReference>